<dbReference type="Gene3D" id="3.30.470.20">
    <property type="entry name" value="ATP-grasp fold, B domain"/>
    <property type="match status" value="1"/>
</dbReference>
<dbReference type="PROSITE" id="PS50975">
    <property type="entry name" value="ATP_GRASP"/>
    <property type="match status" value="1"/>
</dbReference>
<dbReference type="Pfam" id="PF13535">
    <property type="entry name" value="ATP-grasp_4"/>
    <property type="match status" value="1"/>
</dbReference>
<dbReference type="Gene3D" id="3.40.50.20">
    <property type="match status" value="1"/>
</dbReference>
<name>A0A2S4JF56_9SPIO</name>
<evidence type="ECO:0000256" key="2">
    <source>
        <dbReference type="ARBA" id="ARBA00022741"/>
    </source>
</evidence>
<keyword evidence="1" id="KW-0436">Ligase</keyword>
<comment type="caution">
    <text evidence="6">The sequence shown here is derived from an EMBL/GenBank/DDBJ whole genome shotgun (WGS) entry which is preliminary data.</text>
</comment>
<accession>A0A2S4JF56</accession>
<dbReference type="Gene3D" id="3.30.1490.20">
    <property type="entry name" value="ATP-grasp fold, A domain"/>
    <property type="match status" value="1"/>
</dbReference>
<dbReference type="AlphaFoldDB" id="A0A2S4JF56"/>
<keyword evidence="7" id="KW-1185">Reference proteome</keyword>
<dbReference type="InterPro" id="IPR016185">
    <property type="entry name" value="PreATP-grasp_dom_sf"/>
</dbReference>
<dbReference type="GO" id="GO:0046872">
    <property type="term" value="F:metal ion binding"/>
    <property type="evidence" value="ECO:0007669"/>
    <property type="project" value="InterPro"/>
</dbReference>
<dbReference type="SUPFAM" id="SSF56059">
    <property type="entry name" value="Glutathione synthetase ATP-binding domain-like"/>
    <property type="match status" value="1"/>
</dbReference>
<evidence type="ECO:0000256" key="1">
    <source>
        <dbReference type="ARBA" id="ARBA00022598"/>
    </source>
</evidence>
<dbReference type="EMBL" id="LPWH01000127">
    <property type="protein sequence ID" value="POQ98194.1"/>
    <property type="molecule type" value="Genomic_DNA"/>
</dbReference>
<dbReference type="InterPro" id="IPR013815">
    <property type="entry name" value="ATP_grasp_subdomain_1"/>
</dbReference>
<dbReference type="Proteomes" id="UP000237350">
    <property type="component" value="Unassembled WGS sequence"/>
</dbReference>
<reference evidence="7" key="1">
    <citation type="submission" date="2015-12" db="EMBL/GenBank/DDBJ databases">
        <authorList>
            <person name="Lodha T.D."/>
            <person name="Chintalapati S."/>
            <person name="Chintalapati V.R."/>
            <person name="Sravanthi T."/>
        </authorList>
    </citation>
    <scope>NUCLEOTIDE SEQUENCE [LARGE SCALE GENOMIC DNA]</scope>
    <source>
        <strain evidence="7">JC133</strain>
    </source>
</reference>
<dbReference type="SMART" id="SM01209">
    <property type="entry name" value="GARS_A"/>
    <property type="match status" value="1"/>
</dbReference>
<sequence length="559" mass="59901">MKHEQQETASSSGTDSPKGALFILGGGTMQLPAIAAARRLGCTVHVADGNASCPGASRADRFHHIDLRDQEGLVARARTIPDLRAVFTAGTDFSTSVAAVAEALGLPGISREVSEQATDKARMRRVLADAGVPVPRFIALRGVDELPSRDIGLEFPLVVKPVDNMGARGVIQVGDPSERDRAVSRALSLSRRGRVILEEFIQGQEYSLDAIVVDGVVHITGIAERHIFFPPFFVELGHTIPAGITPREEQALGETFRRAIAALGITRGAAKGDIFLDTRGDEPRAVVGEVAARLSGGYMSGWTYPLATGVPLPEIGLRVALGESPRGEDFAPSRSQVVAERALISCPGKLVSLVVPAAEERPLGVEELFLCAAPGDRVSPPSNNVEKIANAIAWGRDAREAEERALKALDQIDLHLAPGDGETEAFLFAPAGAGAFRRYRLENCRGEEISLQDLSLSWCYGDGDALCRTVQRGDPLPVVPLPEDLRWERCYPVREAREVLADCLDRGRVRFTTPRDAATGEGGAAGRLFWSSFSAAGRQGVIYLLDTLLAGRVPQEVSS</sequence>
<protein>
    <recommendedName>
        <fullName evidence="5">ATP-grasp domain-containing protein</fullName>
    </recommendedName>
</protein>
<evidence type="ECO:0000313" key="6">
    <source>
        <dbReference type="EMBL" id="POQ98194.1"/>
    </source>
</evidence>
<gene>
    <name evidence="6" type="ORF">AU468_14255</name>
</gene>
<dbReference type="SUPFAM" id="SSF52440">
    <property type="entry name" value="PreATP-grasp domain"/>
    <property type="match status" value="1"/>
</dbReference>
<dbReference type="RefSeq" id="WP_181015650.1">
    <property type="nucleotide sequence ID" value="NZ_LPWH01000127.1"/>
</dbReference>
<dbReference type="InterPro" id="IPR040570">
    <property type="entry name" value="LAL_C2"/>
</dbReference>
<organism evidence="6 7">
    <name type="scientific">Alkalispirochaeta sphaeroplastigenens</name>
    <dbReference type="NCBI Taxonomy" id="1187066"/>
    <lineage>
        <taxon>Bacteria</taxon>
        <taxon>Pseudomonadati</taxon>
        <taxon>Spirochaetota</taxon>
        <taxon>Spirochaetia</taxon>
        <taxon>Spirochaetales</taxon>
        <taxon>Spirochaetaceae</taxon>
        <taxon>Alkalispirochaeta</taxon>
    </lineage>
</organism>
<evidence type="ECO:0000256" key="3">
    <source>
        <dbReference type="ARBA" id="ARBA00022840"/>
    </source>
</evidence>
<keyword evidence="3 4" id="KW-0067">ATP-binding</keyword>
<dbReference type="GO" id="GO:0005524">
    <property type="term" value="F:ATP binding"/>
    <property type="evidence" value="ECO:0007669"/>
    <property type="project" value="UniProtKB-UniRule"/>
</dbReference>
<dbReference type="PANTHER" id="PTHR43585:SF2">
    <property type="entry name" value="ATP-GRASP ENZYME FSQD"/>
    <property type="match status" value="1"/>
</dbReference>
<proteinExistence type="predicted"/>
<dbReference type="InterPro" id="IPR052032">
    <property type="entry name" value="ATP-dep_AA_Ligase"/>
</dbReference>
<evidence type="ECO:0000259" key="5">
    <source>
        <dbReference type="PROSITE" id="PS50975"/>
    </source>
</evidence>
<dbReference type="GO" id="GO:0016874">
    <property type="term" value="F:ligase activity"/>
    <property type="evidence" value="ECO:0007669"/>
    <property type="project" value="UniProtKB-KW"/>
</dbReference>
<keyword evidence="2 4" id="KW-0547">Nucleotide-binding</keyword>
<evidence type="ECO:0000256" key="4">
    <source>
        <dbReference type="PROSITE-ProRule" id="PRU00409"/>
    </source>
</evidence>
<feature type="domain" description="ATP-grasp" evidence="5">
    <location>
        <begin position="124"/>
        <end position="321"/>
    </location>
</feature>
<dbReference type="PANTHER" id="PTHR43585">
    <property type="entry name" value="FUMIPYRROLE BIOSYNTHESIS PROTEIN C"/>
    <property type="match status" value="1"/>
</dbReference>
<dbReference type="Pfam" id="PF18603">
    <property type="entry name" value="LAL_C2"/>
    <property type="match status" value="1"/>
</dbReference>
<dbReference type="InterPro" id="IPR011761">
    <property type="entry name" value="ATP-grasp"/>
</dbReference>
<evidence type="ECO:0000313" key="7">
    <source>
        <dbReference type="Proteomes" id="UP000237350"/>
    </source>
</evidence>